<feature type="transmembrane region" description="Helical" evidence="6">
    <location>
        <begin position="230"/>
        <end position="249"/>
    </location>
</feature>
<protein>
    <recommendedName>
        <fullName evidence="9">Cobalt ECF transporter T component CbiQ</fullName>
    </recommendedName>
</protein>
<comment type="caution">
    <text evidence="7">The sequence shown here is derived from an EMBL/GenBank/DDBJ whole genome shotgun (WGS) entry which is preliminary data.</text>
</comment>
<proteinExistence type="predicted"/>
<evidence type="ECO:0008006" key="9">
    <source>
        <dbReference type="Google" id="ProtNLM"/>
    </source>
</evidence>
<dbReference type="CDD" id="cd16914">
    <property type="entry name" value="EcfT"/>
    <property type="match status" value="1"/>
</dbReference>
<keyword evidence="3 6" id="KW-0812">Transmembrane</keyword>
<sequence>MHKISGILEILDPRSKIISFLAIISCIILTPITRFKDFELYFLVLLAIVLLSRITPGQIVKKMSILIPCIFFIAMFVPFVKEGFVCWSMKIGYWKLEITNRGALAFLNIVVKSSLSFLLLIIASSTTTFSNFIRGLELFRLPRFLILLVSFIHRCLFVSLYKAAQQLQVSYRWFIGSQYRIPSRVLGFVAGMLSTRTHERLEKRYESAAYRRFQKEIPHVIDFKISSLDIVFVTCIIASLLCIASGLVYKIECVQRRNAHIWCRF</sequence>
<dbReference type="EMBL" id="MJUW02000080">
    <property type="protein sequence ID" value="OQD45647.1"/>
    <property type="molecule type" value="Genomic_DNA"/>
</dbReference>
<comment type="subcellular location">
    <subcellularLocation>
        <location evidence="1">Membrane</location>
        <topology evidence="1">Multi-pass membrane protein</topology>
    </subcellularLocation>
</comment>
<keyword evidence="5 6" id="KW-0472">Membrane</keyword>
<dbReference type="InterPro" id="IPR051611">
    <property type="entry name" value="ECF_transporter_component"/>
</dbReference>
<evidence type="ECO:0000313" key="8">
    <source>
        <dbReference type="Proteomes" id="UP000242219"/>
    </source>
</evidence>
<evidence type="ECO:0000256" key="6">
    <source>
        <dbReference type="SAM" id="Phobius"/>
    </source>
</evidence>
<feature type="transmembrane region" description="Helical" evidence="6">
    <location>
        <begin position="40"/>
        <end position="56"/>
    </location>
</feature>
<evidence type="ECO:0000313" key="7">
    <source>
        <dbReference type="EMBL" id="OQD45647.1"/>
    </source>
</evidence>
<dbReference type="AlphaFoldDB" id="A0A1V6LZV6"/>
<dbReference type="Pfam" id="PF02361">
    <property type="entry name" value="CbiQ"/>
    <property type="match status" value="1"/>
</dbReference>
<dbReference type="Proteomes" id="UP000242219">
    <property type="component" value="Unassembled WGS sequence"/>
</dbReference>
<evidence type="ECO:0000256" key="3">
    <source>
        <dbReference type="ARBA" id="ARBA00022692"/>
    </source>
</evidence>
<organism evidence="7 8">
    <name type="scientific">Candidatus Brocadia sapporoensis</name>
    <dbReference type="NCBI Taxonomy" id="392547"/>
    <lineage>
        <taxon>Bacteria</taxon>
        <taxon>Pseudomonadati</taxon>
        <taxon>Planctomycetota</taxon>
        <taxon>Candidatus Brocadiia</taxon>
        <taxon>Candidatus Brocadiales</taxon>
        <taxon>Candidatus Brocadiaceae</taxon>
        <taxon>Candidatus Brocadia</taxon>
    </lineage>
</organism>
<name>A0A1V6LZV6_9BACT</name>
<keyword evidence="8" id="KW-1185">Reference proteome</keyword>
<gene>
    <name evidence="7" type="ORF">BIY37_07255</name>
</gene>
<feature type="transmembrane region" description="Helical" evidence="6">
    <location>
        <begin position="63"/>
        <end position="80"/>
    </location>
</feature>
<evidence type="ECO:0000256" key="5">
    <source>
        <dbReference type="ARBA" id="ARBA00023136"/>
    </source>
</evidence>
<dbReference type="PANTHER" id="PTHR34857">
    <property type="entry name" value="SLL0384 PROTEIN"/>
    <property type="match status" value="1"/>
</dbReference>
<accession>A0A1V6LZV6</accession>
<dbReference type="RefSeq" id="WP_070067153.1">
    <property type="nucleotide sequence ID" value="NZ_MJUW02000080.1"/>
</dbReference>
<evidence type="ECO:0000256" key="2">
    <source>
        <dbReference type="ARBA" id="ARBA00022475"/>
    </source>
</evidence>
<dbReference type="PANTHER" id="PTHR34857:SF2">
    <property type="entry name" value="SLL0384 PROTEIN"/>
    <property type="match status" value="1"/>
</dbReference>
<dbReference type="InterPro" id="IPR003339">
    <property type="entry name" value="ABC/ECF_trnsptr_transmembrane"/>
</dbReference>
<feature type="transmembrane region" description="Helical" evidence="6">
    <location>
        <begin position="144"/>
        <end position="164"/>
    </location>
</feature>
<evidence type="ECO:0000256" key="1">
    <source>
        <dbReference type="ARBA" id="ARBA00004141"/>
    </source>
</evidence>
<reference evidence="7 8" key="1">
    <citation type="journal article" date="2016" name="Genome Announc.">
        <title>Draft Genome Sequence of the Anaerobic Ammonium-Oxidizing Bacterium 'Candidatus Brocadia sp. 40'.</title>
        <authorList>
            <person name="Ali M."/>
            <person name="Haroon M.F."/>
            <person name="Narita Y."/>
            <person name="Zhang L."/>
            <person name="Rangel Shaw D."/>
            <person name="Okabe S."/>
            <person name="Saikaly P.E."/>
        </authorList>
    </citation>
    <scope>NUCLEOTIDE SEQUENCE [LARGE SCALE GENOMIC DNA]</scope>
    <source>
        <strain evidence="7 8">40</strain>
    </source>
</reference>
<feature type="transmembrane region" description="Helical" evidence="6">
    <location>
        <begin position="103"/>
        <end position="123"/>
    </location>
</feature>
<keyword evidence="4 6" id="KW-1133">Transmembrane helix</keyword>
<feature type="transmembrane region" description="Helical" evidence="6">
    <location>
        <begin position="17"/>
        <end position="34"/>
    </location>
</feature>
<keyword evidence="2" id="KW-1003">Cell membrane</keyword>
<dbReference type="GO" id="GO:0005886">
    <property type="term" value="C:plasma membrane"/>
    <property type="evidence" value="ECO:0007669"/>
    <property type="project" value="UniProtKB-ARBA"/>
</dbReference>
<evidence type="ECO:0000256" key="4">
    <source>
        <dbReference type="ARBA" id="ARBA00022989"/>
    </source>
</evidence>